<dbReference type="InterPro" id="IPR003593">
    <property type="entry name" value="AAA+_ATPase"/>
</dbReference>
<feature type="compositionally biased region" description="Low complexity" evidence="8">
    <location>
        <begin position="1299"/>
        <end position="1315"/>
    </location>
</feature>
<dbReference type="InterPro" id="IPR003959">
    <property type="entry name" value="ATPase_AAA_core"/>
</dbReference>
<dbReference type="PANTHER" id="PTHR43392:SF2">
    <property type="entry name" value="AAA-TYPE ATPASE FAMILY PROTEIN _ ANKYRIN REPEAT FAMILY PROTEIN"/>
    <property type="match status" value="1"/>
</dbReference>
<feature type="region of interest" description="Disordered" evidence="8">
    <location>
        <begin position="1"/>
        <end position="69"/>
    </location>
</feature>
<dbReference type="PROSITE" id="PS50199">
    <property type="entry name" value="ZF_RANBP2_2"/>
    <property type="match status" value="1"/>
</dbReference>
<dbReference type="RefSeq" id="XP_065661931.1">
    <property type="nucleotide sequence ID" value="XM_065805859.1"/>
</dbReference>
<evidence type="ECO:0000256" key="4">
    <source>
        <dbReference type="ARBA" id="ARBA00022771"/>
    </source>
</evidence>
<organism evidence="10 11">
    <name type="scientific">Hydra vulgaris</name>
    <name type="common">Hydra</name>
    <name type="synonym">Hydra attenuata</name>
    <dbReference type="NCBI Taxonomy" id="6087"/>
    <lineage>
        <taxon>Eukaryota</taxon>
        <taxon>Metazoa</taxon>
        <taxon>Cnidaria</taxon>
        <taxon>Hydrozoa</taxon>
        <taxon>Hydroidolina</taxon>
        <taxon>Anthoathecata</taxon>
        <taxon>Aplanulata</taxon>
        <taxon>Hydridae</taxon>
        <taxon>Hydra</taxon>
    </lineage>
</organism>
<dbReference type="Pfam" id="PF26601">
    <property type="entry name" value="zf-CHCC_ins"/>
    <property type="match status" value="3"/>
</dbReference>
<dbReference type="Pfam" id="PF26600">
    <property type="entry name" value="zf-CHCC_shd"/>
    <property type="match status" value="2"/>
</dbReference>
<dbReference type="InterPro" id="IPR041679">
    <property type="entry name" value="DNA2/NAM7-like_C"/>
</dbReference>
<dbReference type="CDD" id="cd00009">
    <property type="entry name" value="AAA"/>
    <property type="match status" value="3"/>
</dbReference>
<dbReference type="Pfam" id="PF13086">
    <property type="entry name" value="AAA_11"/>
    <property type="match status" value="1"/>
</dbReference>
<dbReference type="PROSITE" id="PS01358">
    <property type="entry name" value="ZF_RANBP2_1"/>
    <property type="match status" value="1"/>
</dbReference>
<evidence type="ECO:0000256" key="5">
    <source>
        <dbReference type="ARBA" id="ARBA00022833"/>
    </source>
</evidence>
<keyword evidence="3" id="KW-0547">Nucleotide-binding</keyword>
<feature type="region of interest" description="Disordered" evidence="8">
    <location>
        <begin position="144"/>
        <end position="179"/>
    </location>
</feature>
<dbReference type="InterPro" id="IPR001876">
    <property type="entry name" value="Znf_RanBP2"/>
</dbReference>
<dbReference type="InterPro" id="IPR058255">
    <property type="entry name" value="zf-CHCC_ins"/>
</dbReference>
<keyword evidence="4 7" id="KW-0863">Zinc-finger</keyword>
<dbReference type="Pfam" id="PF00004">
    <property type="entry name" value="AAA"/>
    <property type="match status" value="3"/>
</dbReference>
<protein>
    <submittedName>
        <fullName evidence="11">Uncharacterized protein LOC100206283 isoform X3</fullName>
    </submittedName>
</protein>
<keyword evidence="10" id="KW-1185">Reference proteome</keyword>
<dbReference type="Gene3D" id="1.10.8.60">
    <property type="match status" value="3"/>
</dbReference>
<keyword evidence="6" id="KW-0067">ATP-binding</keyword>
<evidence type="ECO:0000259" key="9">
    <source>
        <dbReference type="PROSITE" id="PS50199"/>
    </source>
</evidence>
<feature type="compositionally biased region" description="Gly residues" evidence="8">
    <location>
        <begin position="12"/>
        <end position="69"/>
    </location>
</feature>
<reference evidence="11" key="1">
    <citation type="submission" date="2025-08" db="UniProtKB">
        <authorList>
            <consortium name="RefSeq"/>
        </authorList>
    </citation>
    <scope>IDENTIFICATION</scope>
</reference>
<evidence type="ECO:0000256" key="1">
    <source>
        <dbReference type="ARBA" id="ARBA00010378"/>
    </source>
</evidence>
<feature type="compositionally biased region" description="Polar residues" evidence="8">
    <location>
        <begin position="152"/>
        <end position="165"/>
    </location>
</feature>
<dbReference type="InterPro" id="IPR058254">
    <property type="entry name" value="zf-CHCC_shd"/>
</dbReference>
<evidence type="ECO:0000256" key="6">
    <source>
        <dbReference type="ARBA" id="ARBA00022840"/>
    </source>
</evidence>
<evidence type="ECO:0000256" key="8">
    <source>
        <dbReference type="SAM" id="MobiDB-lite"/>
    </source>
</evidence>
<name>A0ABM4CJJ1_HYDVU</name>
<evidence type="ECO:0000256" key="3">
    <source>
        <dbReference type="ARBA" id="ARBA00022741"/>
    </source>
</evidence>
<feature type="region of interest" description="Disordered" evidence="8">
    <location>
        <begin position="3949"/>
        <end position="3972"/>
    </location>
</feature>
<feature type="compositionally biased region" description="Low complexity" evidence="8">
    <location>
        <begin position="3845"/>
        <end position="3859"/>
    </location>
</feature>
<feature type="compositionally biased region" description="Basic and acidic residues" evidence="8">
    <location>
        <begin position="1"/>
        <end position="11"/>
    </location>
</feature>
<dbReference type="InterPro" id="IPR041677">
    <property type="entry name" value="DNA2/NAM7_AAA_11"/>
</dbReference>
<sequence length="4021" mass="456322">MKSGRGSENRGRGNGNIGRGNRNIGGGSGNRGGGGGNRGGGSGNRGGGIGNRGGGSGNRGGGSVQRGGGNLQSGGVANWICSQCLYDNFPSRQTCHKCKVPRSSVSGNYSSPFNNPLASGSYSTAVGNSSSVGRNYLTGHSNVQKHHATKGAGNNQNQSHTGNFTNSNQNNSSSNNVRKETDYETLIRSLGRKNITHQHIEDNISSSLHVWFMCWENIDQLPPSSLEIMITALAKISYSVIQSVTPSIVYCRMGVEKFFLSVRSLPDTNLVLNKVEIVFNMIKKILSIEWKEDTEIVKIELKKMLSLSISFLKAEVPDHFKTIQSIMETMSTLDKPWVIKAVKTLKTVENSTSLIETASECSSWQNVNVSWLANVELFQPTLLPVMKVPSNKSGGVYKNPEEYFEIVMRLWIGLTFNDGNSNLNPRCHHKFGEKECGEVMLPNKSDIGNLYCSRNCQSPVVLHCPDSRHNKGLCVKCAEKAKKELMGPAGPNASTNIYDCQVTRVEYDGRVYMNNVESRKPPYQKAIHWKSTRRLSSANLVGLVKLSYKGSCLKENDTIIWGEIVNHGEQRDEFRRREEKRLCVSLSTINETKFTDFIKKHDYLAVIDCMTFVPEHIPILKALDIQKVSNLPFQEGALLNIGKQKDITNFEDFSYKLNNFMNELTPSFNFTKSPITTAGMIVDLIIDQSQIDPIIRIRRDEVISAKLRAKLTSLVSSTTLDSKQLQSFAEAFVEPVHLTQGPPGTGKSYLGVVIVRALLIIQELWNSVDSTVGMHPILVLSYKNHAIDEFLTDLVKAEHHVNLIRIGNSDEQALHRYSEKNFKSSDYMVDCIKNQLQSLLKQKEDYQNFQKSLSPMLAYDLFVNPNSHDKTDEKDKKIASYNAAFFLHNLIANVKQLTEFLSEKDTDEFGKLKTVWNEVMSKQSKKTLNESDIQNLWNGIKHYNDKMDFCDVILNWIDGVEPLPKCSFNNQCNNIVCNKTVSLCYEHKCKFKSCQSAHLESHLLCKEHACQANGCKMIKLPSPQIFCDKHACFICLQKNLVAHKCIGSPPRNSCLNHPLCNFKENNKNNYCVSLALIDKFYCADHINKVCSVKDCNQSAFSHKENIVSSAPLCHKHKCKFESCRLAPLENNIMCAEHACKETSCKFVKLPAPQNFCKEHACFICLKENTVALCSTDIAPRNTCSKHPLCAYTMQNKPCINLALSKTSYCEEHSVKYCSEKHCKNVALSHSESYCEIHKPKCIAKNKKGNKCKNSCKKGYMYCDHHVTNYKASPISIAEVSLNDQTPQVLNKNNMQPDGNNNANIKSTSSNNKINANNKMDHQQKLCEKKNCENFVSQNEVHCKVHKCIGVNKKKKPCNGIRKQGYEYCSDHVKNYNALPISDNINSKVGQTVENTNLLTETSDDSGLNTYEANIFEDRTTDTDRNVNVVSNLKEGIAVVNCTLLNGEKPKDTKGYAEKFNTEFEEKNSKKLEENENNELHEINSKEFEKFDTIKHKVNSTIELEEIDKNYSTDDKDDYHHDSVEANIDEEHFIEESFKKEDDDDINDEPANYQHMRDVYFEDENYDDQIEEEEIPLKNQVELNKADELKSTLSPEKWSWEMSLEDRWYQCKLLEKEFYLLLSKLEEIRNLKIKILRKNHHEEKIKAKTRVYERKAVIGGTIVGCIARLEAIRNTKPFAILVEEASEVLEPLVFSCLTDTTCKLEMIGDHLQLKPSVMSKIMFERRNKINTSMFERLICAPKNHSVPSSVLSTQRRMRKNICDLTRSFYNEIVDIEDHSICSSRKIGDSNVSAAGKKWSTNVSLFEKLKLCIGKGREVPGVLPHIFFWTHGGTQTKASVGLSRINSTEAKMVIGLTEYLVSCGVPKASIAILTPYKGQLMLIRSDLMKLNLLNNKDVADSVVLSTVDRFQGDEADVVIISLVIDEKSQTGFVKEVNRMIVLLSRARLGMYIIGNINYFEAKPDKSICHWTDTLTKLKEPCESDTSQEIYLNADEHHYSGPRLGNKLPICCPVHRGKTIHYAESVQQLNLNFCQEMCSHTLPCTHPCGFPCHFLNKDNHNTLCSVQITPPPCEIHMKDLTCRDVYLNIGKMFNLGIGEALKNYKCPEVVSVQLPCTHSTKMKCWEENEIAEGKRSYPECKQLAHNPYVYQKCRHELTVLCVVYDECMKDPSKVKPCKFNLTYNPPCTHLVTIPCYLKQQYEDSSVRFHCNQKVDINLPRCGHKANVSCDVSQTLNNWSGESSKTGIVYEGRSYGPIDLICKEIVDFVHICKHIRKIECHLAFEQASKLSKCFQNVDVKNPNCGHPATINCYQTQLLQSFTTKNPVNEVREGQTSLVCNNPIPHHKCTSEVLFFRKCGHTEKMQCYQARDGNIQPCQIFVETENAICGHKISLPCHLLSELKDWLPWKNKDRNNFFFNNVLSDDCPAPIFPSNQLFKYAKNCKNTIVVQRKNCGHQYKINCGVAFKELDKTTLRICDELINEAILNCGHTKTMSCSSYTDYKQLPEKYSCTEEVIMSCWNSENCKQQVVTVCNKQNKVYNCKKLTDWNCLNGHTIPKLPICQKGLLSECAECVFEVSKNCISNVAKSLDLLAFLPNELHPFVSEKLVSKECLHDFLLSQNKLVEDLSSWLSKQKPLKRPLIEFTYFPCFIWLAEHQLNLEVYPKNIFTKASNFNGIQVCEWTLNNIENLMTEANKKKEKSLEIIFGVALICNTKVVSEKMTKSIKKSITGIQNNVINNGFDSLQYCNNKWEYLILWNPHVFAATHKLKFQISQLKHFYDQLRQSQDAGLWTKRNLNQKFPQQFIPQDASSFVVEKNAKKFSEQLLRLNMIAEYDGIKFQVDWDGKSLGRAEIFNEHIQKDLMSKLQFCAVKGLSDKQANLFSGINYLKILPELLKQKDLPEINLLTSLEKCKLEYFDDAETELNEYIECVKRKKVLLHPFFFLAKSRIAFHKKNLDISRNFLNQFSKFHSKALKKWCEDKEINLLNDETDSNLQVIPAVSNINDPISKWNNLKDQEGVTSAAMDTLVKLTGLKKVKEFAIDLFKFSLKFSQLSTEAKSANQKTLNFCFLGNAGSGKTTVARLLAEILKDTGLRSSNTFVESSAQKLKDEGPDKFRNLAASAKNGVLFIDEAYDLDPKGDSKGKPIVSELLVISENDREHLSIILAGYEDDMNEKLFSYNEGIKSRFEMVHFEDFDESELKTIWIGEIEKRKFICDDSVSTVVSKRLAKMSGKKGFGNARAVRKEIEKAIQTAMARENLDPSNLIINIEDVVGESPLDNLKLKAILQEFDDKIGWKAVKKSVNQLIEICKTNFTLQLMGKKTLPIMLNRLFLGNPGTGKTTCAKLYGRLLKELNFLSIGDVIISTASDFVGSHVGESPKKTNAMLEKARGKVLVIDEAYNLNDKLFGKEVLDVLVEKVQNTESDDIAVLLLGYEPQMREMLREQNPGLARRFAMDYAFVFEDYSESELFVILKGVCKRENIQMSIEVSEAILKLLEKQRAQANFGNAGAIDNVVRAALAKASSRPLTSDGMIKLIPSDIGDGNVENEKEKSSDPFAPLEKLYRVENIRQQLIEIKNTFQVAQTECSKDRPELGHFVFQGAPGTGKTTVARVMAEILFDLGLLPRNHVEETSGLGLTGEYVGQTKKRVKDKLDSARGGILFIDEAYELGKGHFGEEAITTLVAAMTDPNYKLVIIIAGYPQDIDQMLSVNVGLKSRFKRFMNFEDWNSNDCLEFLQKKASADNYGFDSDVKNSLHEGLEELRSFPGWGNARDVIALWQKILEHRANRVVQAPEVKKSILRSDALKALEVMIKDRRPKVNNRFARNGTTQQLKRTKNEQQFQNDFKPTKMSNKSSINDNISNDNKQTNNCVNLKENNVEHVDSDDIRDPGVPDEIWKQLQVAKLAKKEEEKMKEEKAAEEKRFQEEQEKLLNELLRELQEEREEEKRQQMLRELEKKREEERKRREAEEKRLNEERQKAKDVENAIRKLCPCPAGYSWYKQGGGWRCGGGSHFVSDEQLQRQFTTSV</sequence>
<evidence type="ECO:0000313" key="11">
    <source>
        <dbReference type="RefSeq" id="XP_065661931.1"/>
    </source>
</evidence>
<evidence type="ECO:0000256" key="2">
    <source>
        <dbReference type="ARBA" id="ARBA00022723"/>
    </source>
</evidence>
<keyword evidence="2" id="KW-0479">Metal-binding</keyword>
<feature type="compositionally biased region" description="Low complexity" evidence="8">
    <location>
        <begin position="166"/>
        <end position="176"/>
    </location>
</feature>
<evidence type="ECO:0000313" key="10">
    <source>
        <dbReference type="Proteomes" id="UP001652625"/>
    </source>
</evidence>
<evidence type="ECO:0000256" key="7">
    <source>
        <dbReference type="PROSITE-ProRule" id="PRU00322"/>
    </source>
</evidence>
<dbReference type="PANTHER" id="PTHR43392">
    <property type="entry name" value="AAA-TYPE ATPASE FAMILY PROTEIN / ANKYRIN REPEAT FAMILY PROTEIN"/>
    <property type="match status" value="1"/>
</dbReference>
<feature type="region of interest" description="Disordered" evidence="8">
    <location>
        <begin position="1290"/>
        <end position="1315"/>
    </location>
</feature>
<gene>
    <name evidence="11" type="primary">LOC100206283</name>
</gene>
<comment type="similarity">
    <text evidence="1">Belongs to the CbxX/CfxQ family.</text>
</comment>
<feature type="region of interest" description="Disordered" evidence="8">
    <location>
        <begin position="3839"/>
        <end position="3862"/>
    </location>
</feature>
<dbReference type="SMART" id="SM00547">
    <property type="entry name" value="ZnF_RBZ"/>
    <property type="match status" value="1"/>
</dbReference>
<dbReference type="InterPro" id="IPR027417">
    <property type="entry name" value="P-loop_NTPase"/>
</dbReference>
<dbReference type="Gene3D" id="3.40.50.300">
    <property type="entry name" value="P-loop containing nucleotide triphosphate hydrolases"/>
    <property type="match status" value="6"/>
</dbReference>
<dbReference type="Pfam" id="PF13087">
    <property type="entry name" value="AAA_12"/>
    <property type="match status" value="1"/>
</dbReference>
<dbReference type="InterPro" id="IPR050773">
    <property type="entry name" value="CbxX/CfxQ_RuBisCO_ESX"/>
</dbReference>
<dbReference type="CDD" id="cd18808">
    <property type="entry name" value="SF1_C_Upf1"/>
    <property type="match status" value="1"/>
</dbReference>
<accession>A0ABM4CJJ1</accession>
<dbReference type="Proteomes" id="UP001652625">
    <property type="component" value="Chromosome 09"/>
</dbReference>
<keyword evidence="5" id="KW-0862">Zinc</keyword>
<feature type="domain" description="RanBP2-type" evidence="9">
    <location>
        <begin position="72"/>
        <end position="104"/>
    </location>
</feature>
<dbReference type="SUPFAM" id="SSF52540">
    <property type="entry name" value="P-loop containing nucleoside triphosphate hydrolases"/>
    <property type="match status" value="5"/>
</dbReference>
<proteinExistence type="inferred from homology"/>
<dbReference type="PRINTS" id="PR00819">
    <property type="entry name" value="CBXCFQXSUPER"/>
</dbReference>
<dbReference type="GeneID" id="100206283"/>
<dbReference type="InterPro" id="IPR047187">
    <property type="entry name" value="SF1_C_Upf1"/>
</dbReference>
<dbReference type="SMART" id="SM00382">
    <property type="entry name" value="AAA"/>
    <property type="match status" value="3"/>
</dbReference>
<dbReference type="InterPro" id="IPR000641">
    <property type="entry name" value="CbxX/CfxQ"/>
</dbReference>